<protein>
    <recommendedName>
        <fullName evidence="4">DUF4386 domain-containing protein</fullName>
    </recommendedName>
</protein>
<feature type="transmembrane region" description="Helical" evidence="1">
    <location>
        <begin position="170"/>
        <end position="191"/>
    </location>
</feature>
<accession>A0A8J3JD12</accession>
<keyword evidence="1" id="KW-1133">Transmembrane helix</keyword>
<organism evidence="2 3">
    <name type="scientific">Actinocatenispora rupis</name>
    <dbReference type="NCBI Taxonomy" id="519421"/>
    <lineage>
        <taxon>Bacteria</taxon>
        <taxon>Bacillati</taxon>
        <taxon>Actinomycetota</taxon>
        <taxon>Actinomycetes</taxon>
        <taxon>Micromonosporales</taxon>
        <taxon>Micromonosporaceae</taxon>
        <taxon>Actinocatenispora</taxon>
    </lineage>
</organism>
<feature type="transmembrane region" description="Helical" evidence="1">
    <location>
        <begin position="105"/>
        <end position="126"/>
    </location>
</feature>
<keyword evidence="3" id="KW-1185">Reference proteome</keyword>
<feature type="transmembrane region" description="Helical" evidence="1">
    <location>
        <begin position="20"/>
        <end position="41"/>
    </location>
</feature>
<keyword evidence="1" id="KW-0812">Transmembrane</keyword>
<feature type="transmembrane region" description="Helical" evidence="1">
    <location>
        <begin position="197"/>
        <end position="217"/>
    </location>
</feature>
<proteinExistence type="predicted"/>
<evidence type="ECO:0008006" key="4">
    <source>
        <dbReference type="Google" id="ProtNLM"/>
    </source>
</evidence>
<dbReference type="RefSeq" id="WP_203662297.1">
    <property type="nucleotide sequence ID" value="NZ_BAAAZM010000018.1"/>
</dbReference>
<reference evidence="2" key="1">
    <citation type="submission" date="2021-01" db="EMBL/GenBank/DDBJ databases">
        <title>Whole genome shotgun sequence of Actinocatenispora rupis NBRC 107355.</title>
        <authorList>
            <person name="Komaki H."/>
            <person name="Tamura T."/>
        </authorList>
    </citation>
    <scope>NUCLEOTIDE SEQUENCE</scope>
    <source>
        <strain evidence="2">NBRC 107355</strain>
    </source>
</reference>
<dbReference type="EMBL" id="BOMB01000031">
    <property type="protein sequence ID" value="GID14484.1"/>
    <property type="molecule type" value="Genomic_DNA"/>
</dbReference>
<keyword evidence="1" id="KW-0472">Membrane</keyword>
<dbReference type="Proteomes" id="UP000612808">
    <property type="component" value="Unassembled WGS sequence"/>
</dbReference>
<gene>
    <name evidence="2" type="ORF">Aru02nite_53730</name>
</gene>
<feature type="transmembrane region" description="Helical" evidence="1">
    <location>
        <begin position="146"/>
        <end position="163"/>
    </location>
</feature>
<evidence type="ECO:0000313" key="2">
    <source>
        <dbReference type="EMBL" id="GID14484.1"/>
    </source>
</evidence>
<comment type="caution">
    <text evidence="2">The sequence shown here is derived from an EMBL/GenBank/DDBJ whole genome shotgun (WGS) entry which is preliminary data.</text>
</comment>
<name>A0A8J3JD12_9ACTN</name>
<sequence>MTHSAVHASTPTVRPWYRGIGTVPGIVGLGFVASWIVGLSVSTVSTAPHATGAQVITQYAGHEGIGLVQFLCTEGLPAVGLAVVTAAVGRAAGGRYGRLVRGTGLAAAALSLLMFGLGAVLTLWAVPGGHVAAAGALNDAVSRVDGVKMLLLGAVGAGAVGLAGRGLPRWLAYVGAALAVTMAVTAVGYLFLLGGPAQVAVVSLPLLLVFVAAAGIVTGRR</sequence>
<evidence type="ECO:0000256" key="1">
    <source>
        <dbReference type="SAM" id="Phobius"/>
    </source>
</evidence>
<evidence type="ECO:0000313" key="3">
    <source>
        <dbReference type="Proteomes" id="UP000612808"/>
    </source>
</evidence>
<dbReference type="AlphaFoldDB" id="A0A8J3JD12"/>